<reference evidence="1 2" key="1">
    <citation type="journal article" date="2012" name="J. Bacteriol.">
        <title>Genome sequence of the cycloprodigiosin-producing bacterial strain Pseudoalteromonas rubra ATCC 29570(T).</title>
        <authorList>
            <person name="Xie B.B."/>
            <person name="Shu Y.L."/>
            <person name="Qin Q.L."/>
            <person name="Rong J.C."/>
            <person name="Zhang X.Y."/>
            <person name="Chen X.L."/>
            <person name="Zhou B.C."/>
            <person name="Zhang Y.Z."/>
        </authorList>
    </citation>
    <scope>NUCLEOTIDE SEQUENCE [LARGE SCALE GENOMIC DNA]</scope>
    <source>
        <strain evidence="1 2">DSM 6842</strain>
    </source>
</reference>
<sequence>MVFHAFIIDSYNLFFNLCKKVLACNSSPVFIYKYILSAQRASRFIQTVREFDMPFTLTAIHHHHHTPG</sequence>
<evidence type="ECO:0000313" key="1">
    <source>
        <dbReference type="EMBL" id="KAF7782001.1"/>
    </source>
</evidence>
<gene>
    <name evidence="1" type="ORF">PRUB_b1396</name>
</gene>
<organism evidence="1 2">
    <name type="scientific">Pseudoalteromonas rubra</name>
    <dbReference type="NCBI Taxonomy" id="43658"/>
    <lineage>
        <taxon>Bacteria</taxon>
        <taxon>Pseudomonadati</taxon>
        <taxon>Pseudomonadota</taxon>
        <taxon>Gammaproteobacteria</taxon>
        <taxon>Alteromonadales</taxon>
        <taxon>Pseudoalteromonadaceae</taxon>
        <taxon>Pseudoalteromonas</taxon>
    </lineage>
</organism>
<dbReference type="AlphaFoldDB" id="A0A8T0C460"/>
<protein>
    <submittedName>
        <fullName evidence="1">Uncharacterized protein</fullName>
    </submittedName>
</protein>
<name>A0A8T0C460_9GAMM</name>
<proteinExistence type="predicted"/>
<dbReference type="Proteomes" id="UP000016480">
    <property type="component" value="Unassembled WGS sequence"/>
</dbReference>
<evidence type="ECO:0000313" key="2">
    <source>
        <dbReference type="Proteomes" id="UP000016480"/>
    </source>
</evidence>
<dbReference type="EMBL" id="AHCD03000044">
    <property type="protein sequence ID" value="KAF7782001.1"/>
    <property type="molecule type" value="Genomic_DNA"/>
</dbReference>
<comment type="caution">
    <text evidence="1">The sequence shown here is derived from an EMBL/GenBank/DDBJ whole genome shotgun (WGS) entry which is preliminary data.</text>
</comment>
<accession>A0A8T0C460</accession>